<keyword evidence="1" id="KW-1133">Transmembrane helix</keyword>
<evidence type="ECO:0000256" key="1">
    <source>
        <dbReference type="SAM" id="Phobius"/>
    </source>
</evidence>
<comment type="caution">
    <text evidence="3">The sequence shown here is derived from an EMBL/GenBank/DDBJ whole genome shotgun (WGS) entry which is preliminary data.</text>
</comment>
<dbReference type="EMBL" id="JANCMU010000007">
    <property type="protein sequence ID" value="MDG4946807.1"/>
    <property type="molecule type" value="Genomic_DNA"/>
</dbReference>
<keyword evidence="1" id="KW-0472">Membrane</keyword>
<accession>A0A9X4MZX4</accession>
<evidence type="ECO:0000259" key="2">
    <source>
        <dbReference type="SMART" id="SM00014"/>
    </source>
</evidence>
<organism evidence="3 4">
    <name type="scientific">Profundicola chukchiensis</name>
    <dbReference type="NCBI Taxonomy" id="2961959"/>
    <lineage>
        <taxon>Bacteria</taxon>
        <taxon>Pseudomonadati</taxon>
        <taxon>Bacteroidota</taxon>
        <taxon>Flavobacteriia</taxon>
        <taxon>Flavobacteriales</taxon>
        <taxon>Weeksellaceae</taxon>
        <taxon>Profundicola</taxon>
    </lineage>
</organism>
<dbReference type="SMART" id="SM00014">
    <property type="entry name" value="acidPPc"/>
    <property type="match status" value="1"/>
</dbReference>
<dbReference type="Proteomes" id="UP001152599">
    <property type="component" value="Unassembled WGS sequence"/>
</dbReference>
<evidence type="ECO:0000313" key="4">
    <source>
        <dbReference type="Proteomes" id="UP001152599"/>
    </source>
</evidence>
<gene>
    <name evidence="3" type="ORF">NMK71_10300</name>
</gene>
<feature type="transmembrane region" description="Helical" evidence="1">
    <location>
        <begin position="52"/>
        <end position="74"/>
    </location>
</feature>
<dbReference type="InterPro" id="IPR036938">
    <property type="entry name" value="PAP2/HPO_sf"/>
</dbReference>
<keyword evidence="4" id="KW-1185">Reference proteome</keyword>
<dbReference type="RefSeq" id="WP_304421126.1">
    <property type="nucleotide sequence ID" value="NZ_JANCMU010000007.1"/>
</dbReference>
<dbReference type="SUPFAM" id="SSF48317">
    <property type="entry name" value="Acid phosphatase/Vanadium-dependent haloperoxidase"/>
    <property type="match status" value="1"/>
</dbReference>
<keyword evidence="1" id="KW-0812">Transmembrane</keyword>
<feature type="transmembrane region" description="Helical" evidence="1">
    <location>
        <begin position="160"/>
        <end position="176"/>
    </location>
</feature>
<name>A0A9X4MZX4_9FLAO</name>
<feature type="transmembrane region" description="Helical" evidence="1">
    <location>
        <begin position="132"/>
        <end position="153"/>
    </location>
</feature>
<evidence type="ECO:0000313" key="3">
    <source>
        <dbReference type="EMBL" id="MDG4946807.1"/>
    </source>
</evidence>
<feature type="domain" description="Phosphatidic acid phosphatase type 2/haloperoxidase" evidence="2">
    <location>
        <begin position="81"/>
        <end position="199"/>
    </location>
</feature>
<dbReference type="PANTHER" id="PTHR14969">
    <property type="entry name" value="SPHINGOSINE-1-PHOSPHATE PHOSPHOHYDROLASE"/>
    <property type="match status" value="1"/>
</dbReference>
<dbReference type="AlphaFoldDB" id="A0A9X4MZX4"/>
<reference evidence="3" key="1">
    <citation type="submission" date="2022-07" db="EMBL/GenBank/DDBJ databases">
        <title>Description and genome-wide analysis of Profundicola chukchiensis gen. nov., sp. nov., marine bacteria isolated from bottom sediments of the Chukchi Sea.</title>
        <authorList>
            <person name="Romanenko L."/>
            <person name="Otstavnykh N."/>
            <person name="Kurilenko V."/>
            <person name="Eremeev V."/>
            <person name="Velansky P."/>
            <person name="Mikhailov V."/>
            <person name="Isaeva M."/>
        </authorList>
    </citation>
    <scope>NUCLEOTIDE SEQUENCE</scope>
    <source>
        <strain evidence="3">KMM 9713</strain>
    </source>
</reference>
<dbReference type="Pfam" id="PF01569">
    <property type="entry name" value="PAP2"/>
    <property type="match status" value="1"/>
</dbReference>
<sequence length="222" mass="26311">MQQNKDFILRNWPFLLVAFFYLILGISLNKYYGEDDLHLLLNQYHMPWLDYFFKYFTKTGELLFGLLIFAFIIWKSNWRMLLTFVSTFVMQAIIIIGMKRMFFRHHHRPGYYFQELSVDLNLVEGIKQGITFTFPSGHSSIAFFLFLFVSLLIKNNWVKFLLGIAAVLAAFSRIYLSQHFMQDTVAGAMIGMFSLAFCYYLWLYIDYPFLGGPIRRPKKKTV</sequence>
<feature type="transmembrane region" description="Helical" evidence="1">
    <location>
        <begin position="12"/>
        <end position="32"/>
    </location>
</feature>
<dbReference type="InterPro" id="IPR000326">
    <property type="entry name" value="PAP2/HPO"/>
</dbReference>
<protein>
    <submittedName>
        <fullName evidence="3">Phosphatase PAP2 family protein</fullName>
    </submittedName>
</protein>
<dbReference type="Gene3D" id="1.20.144.10">
    <property type="entry name" value="Phosphatidic acid phosphatase type 2/haloperoxidase"/>
    <property type="match status" value="1"/>
</dbReference>
<proteinExistence type="predicted"/>
<feature type="transmembrane region" description="Helical" evidence="1">
    <location>
        <begin position="188"/>
        <end position="210"/>
    </location>
</feature>
<feature type="transmembrane region" description="Helical" evidence="1">
    <location>
        <begin position="81"/>
        <end position="103"/>
    </location>
</feature>
<dbReference type="PANTHER" id="PTHR14969:SF13">
    <property type="entry name" value="AT30094P"/>
    <property type="match status" value="1"/>
</dbReference>